<evidence type="ECO:0000256" key="2">
    <source>
        <dbReference type="ARBA" id="ARBA00010992"/>
    </source>
</evidence>
<comment type="subcellular location">
    <subcellularLocation>
        <location evidence="1">Membrane</location>
        <topology evidence="1">Multi-pass membrane protein</topology>
    </subcellularLocation>
</comment>
<dbReference type="InterPro" id="IPR005828">
    <property type="entry name" value="MFS_sugar_transport-like"/>
</dbReference>
<evidence type="ECO:0000256" key="5">
    <source>
        <dbReference type="ARBA" id="ARBA00022692"/>
    </source>
</evidence>
<sequence length="421" mass="45760">MEEGQAVKTPLLVTNKLANNFSSSSSSVTFVVVGYSSPAESGIVNDLGLTLAEAMGVSDLFFITGWLAITFSKGAWSLNFGRFLVGCGVGLVSYVVPVYIAEITTKDVRGTFLSAKHLMICCGKAVSFIVGSFISWRALALLGLVPCLLQLLGLFFIPESPRWLMTKDRVKDSETSLYRLRGENADISEETADIKNYTEYCSRISGDGILTLFQHKYAYCLIVGVGLMVFQQISGLSGMSYYTSAIFLSAGFSSKIGSIMVGIAQIMMALLGLCLIDRFGRRPLLLVSAAGLCLGCVLAGLSFFLQDLHFGKELTPALALLGLLFVWPRYGRNAMDYFIRASTSCSTGVLQVHSSYLLGFVVLMFCSFGKWYPRRRDKRWKNCKYPSLALANKKTASTASFIVLSSTMSVATLAACGAHTL</sequence>
<dbReference type="Proteomes" id="UP001187192">
    <property type="component" value="Unassembled WGS sequence"/>
</dbReference>
<comment type="similarity">
    <text evidence="2">Belongs to the major facilitator superfamily. Sugar transporter (TC 2.A.1.1) family.</text>
</comment>
<evidence type="ECO:0000256" key="7">
    <source>
        <dbReference type="ARBA" id="ARBA00023136"/>
    </source>
</evidence>
<evidence type="ECO:0000313" key="10">
    <source>
        <dbReference type="EMBL" id="GMN25137.1"/>
    </source>
</evidence>
<dbReference type="InterPro" id="IPR005829">
    <property type="entry name" value="Sugar_transporter_CS"/>
</dbReference>
<keyword evidence="3" id="KW-0813">Transport</keyword>
<feature type="domain" description="Major facilitator superfamily (MFS) profile" evidence="9">
    <location>
        <begin position="1"/>
        <end position="421"/>
    </location>
</feature>
<feature type="transmembrane region" description="Helical" evidence="8">
    <location>
        <begin position="217"/>
        <end position="236"/>
    </location>
</feature>
<dbReference type="Pfam" id="PF00083">
    <property type="entry name" value="Sugar_tr"/>
    <property type="match status" value="1"/>
</dbReference>
<dbReference type="PRINTS" id="PR00171">
    <property type="entry name" value="SUGRTRNSPORT"/>
</dbReference>
<proteinExistence type="inferred from homology"/>
<dbReference type="PROSITE" id="PS50850">
    <property type="entry name" value="MFS"/>
    <property type="match status" value="1"/>
</dbReference>
<evidence type="ECO:0000256" key="6">
    <source>
        <dbReference type="ARBA" id="ARBA00022989"/>
    </source>
</evidence>
<dbReference type="EMBL" id="BTGU01000001">
    <property type="protein sequence ID" value="GMN25137.1"/>
    <property type="molecule type" value="Genomic_DNA"/>
</dbReference>
<name>A0AA88CQ22_FICCA</name>
<keyword evidence="4" id="KW-0762">Sugar transport</keyword>
<dbReference type="PANTHER" id="PTHR48021">
    <property type="match status" value="1"/>
</dbReference>
<feature type="transmembrane region" description="Helical" evidence="8">
    <location>
        <begin position="283"/>
        <end position="305"/>
    </location>
</feature>
<dbReference type="GO" id="GO:0016020">
    <property type="term" value="C:membrane"/>
    <property type="evidence" value="ECO:0007669"/>
    <property type="project" value="UniProtKB-SubCell"/>
</dbReference>
<keyword evidence="6 8" id="KW-1133">Transmembrane helix</keyword>
<feature type="transmembrane region" description="Helical" evidence="8">
    <location>
        <begin position="256"/>
        <end position="276"/>
    </location>
</feature>
<feature type="transmembrane region" description="Helical" evidence="8">
    <location>
        <begin position="47"/>
        <end position="69"/>
    </location>
</feature>
<dbReference type="InterPro" id="IPR020846">
    <property type="entry name" value="MFS_dom"/>
</dbReference>
<feature type="transmembrane region" description="Helical" evidence="8">
    <location>
        <begin position="140"/>
        <end position="157"/>
    </location>
</feature>
<keyword evidence="11" id="KW-1185">Reference proteome</keyword>
<evidence type="ECO:0000256" key="4">
    <source>
        <dbReference type="ARBA" id="ARBA00022597"/>
    </source>
</evidence>
<dbReference type="PROSITE" id="PS00216">
    <property type="entry name" value="SUGAR_TRANSPORT_1"/>
    <property type="match status" value="1"/>
</dbReference>
<evidence type="ECO:0000256" key="3">
    <source>
        <dbReference type="ARBA" id="ARBA00022448"/>
    </source>
</evidence>
<evidence type="ECO:0000256" key="1">
    <source>
        <dbReference type="ARBA" id="ARBA00004141"/>
    </source>
</evidence>
<dbReference type="SUPFAM" id="SSF103473">
    <property type="entry name" value="MFS general substrate transporter"/>
    <property type="match status" value="1"/>
</dbReference>
<dbReference type="Gene3D" id="1.20.1250.20">
    <property type="entry name" value="MFS general substrate transporter like domains"/>
    <property type="match status" value="1"/>
</dbReference>
<dbReference type="AlphaFoldDB" id="A0AA88CQ22"/>
<comment type="caution">
    <text evidence="10">The sequence shown here is derived from an EMBL/GenBank/DDBJ whole genome shotgun (WGS) entry which is preliminary data.</text>
</comment>
<accession>A0AA88CQ22</accession>
<organism evidence="10 11">
    <name type="scientific">Ficus carica</name>
    <name type="common">Common fig</name>
    <dbReference type="NCBI Taxonomy" id="3494"/>
    <lineage>
        <taxon>Eukaryota</taxon>
        <taxon>Viridiplantae</taxon>
        <taxon>Streptophyta</taxon>
        <taxon>Embryophyta</taxon>
        <taxon>Tracheophyta</taxon>
        <taxon>Spermatophyta</taxon>
        <taxon>Magnoliopsida</taxon>
        <taxon>eudicotyledons</taxon>
        <taxon>Gunneridae</taxon>
        <taxon>Pentapetalae</taxon>
        <taxon>rosids</taxon>
        <taxon>fabids</taxon>
        <taxon>Rosales</taxon>
        <taxon>Moraceae</taxon>
        <taxon>Ficeae</taxon>
        <taxon>Ficus</taxon>
    </lineage>
</organism>
<feature type="transmembrane region" description="Helical" evidence="8">
    <location>
        <begin position="81"/>
        <end position="101"/>
    </location>
</feature>
<keyword evidence="7 8" id="KW-0472">Membrane</keyword>
<dbReference type="InterPro" id="IPR050549">
    <property type="entry name" value="MFS_Trehalose_Transporter"/>
</dbReference>
<evidence type="ECO:0000259" key="9">
    <source>
        <dbReference type="PROSITE" id="PS50850"/>
    </source>
</evidence>
<dbReference type="PANTHER" id="PTHR48021:SF15">
    <property type="entry name" value="SUGAR TRANSPORTER ERD6-LIKE 15 ISOFORM X1"/>
    <property type="match status" value="1"/>
</dbReference>
<feature type="transmembrane region" description="Helical" evidence="8">
    <location>
        <begin position="356"/>
        <end position="372"/>
    </location>
</feature>
<dbReference type="InterPro" id="IPR003663">
    <property type="entry name" value="Sugar/inositol_transpt"/>
</dbReference>
<evidence type="ECO:0000256" key="8">
    <source>
        <dbReference type="SAM" id="Phobius"/>
    </source>
</evidence>
<dbReference type="InterPro" id="IPR036259">
    <property type="entry name" value="MFS_trans_sf"/>
</dbReference>
<dbReference type="GO" id="GO:0022857">
    <property type="term" value="F:transmembrane transporter activity"/>
    <property type="evidence" value="ECO:0007669"/>
    <property type="project" value="InterPro"/>
</dbReference>
<gene>
    <name evidence="10" type="ORF">TIFTF001_000827</name>
</gene>
<keyword evidence="5 8" id="KW-0812">Transmembrane</keyword>
<evidence type="ECO:0000313" key="11">
    <source>
        <dbReference type="Proteomes" id="UP001187192"/>
    </source>
</evidence>
<protein>
    <recommendedName>
        <fullName evidence="9">Major facilitator superfamily (MFS) profile domain-containing protein</fullName>
    </recommendedName>
</protein>
<reference evidence="10" key="1">
    <citation type="submission" date="2023-07" db="EMBL/GenBank/DDBJ databases">
        <title>draft genome sequence of fig (Ficus carica).</title>
        <authorList>
            <person name="Takahashi T."/>
            <person name="Nishimura K."/>
        </authorList>
    </citation>
    <scope>NUCLEOTIDE SEQUENCE</scope>
</reference>